<organism evidence="6 7">
    <name type="scientific">Rickenella mellea</name>
    <dbReference type="NCBI Taxonomy" id="50990"/>
    <lineage>
        <taxon>Eukaryota</taxon>
        <taxon>Fungi</taxon>
        <taxon>Dikarya</taxon>
        <taxon>Basidiomycota</taxon>
        <taxon>Agaricomycotina</taxon>
        <taxon>Agaricomycetes</taxon>
        <taxon>Hymenochaetales</taxon>
        <taxon>Rickenellaceae</taxon>
        <taxon>Rickenella</taxon>
    </lineage>
</organism>
<dbReference type="OrthoDB" id="48317at2759"/>
<evidence type="ECO:0000313" key="6">
    <source>
        <dbReference type="EMBL" id="TDL20891.1"/>
    </source>
</evidence>
<dbReference type="STRING" id="50990.A0A4Y7Q0N3"/>
<dbReference type="Pfam" id="PF08240">
    <property type="entry name" value="ADH_N"/>
    <property type="match status" value="1"/>
</dbReference>
<sequence length="342" mass="36759">MSLPSTIKAVVAPKYGDIDVMELTTLPFPQPAPNEVLIKVLYAGVNFIDTYQRAGIYPAKAFPVRLGMEGAGVLVKAPTDAAVRGDAEYKKRGFTDGAHVVFRQPGAFSEYVTAPWDKVHVLPPSISPLTGAASFLQGLTAVTFLTESYAVQRGDTILIHTIAGGLGLLLLQIAKARGVTVIGTTSTKEKAELAKGHGADYVILYKVENTAERVLEITNGEGVHAVFDGVGKDTFDDNFKLVRRKGTIVSFGNASGVVPPFPLLKLTEKNVKILRPTVINYVATPAESERYANELFQLIEKGTTKINVHKAYPFSGEGVQQAQRDLTGGHTTGKLVVHVADE</sequence>
<dbReference type="PANTHER" id="PTHR48106:SF13">
    <property type="entry name" value="QUINONE OXIDOREDUCTASE-RELATED"/>
    <property type="match status" value="1"/>
</dbReference>
<dbReference type="GO" id="GO:0035925">
    <property type="term" value="F:mRNA 3'-UTR AU-rich region binding"/>
    <property type="evidence" value="ECO:0007669"/>
    <property type="project" value="TreeGrafter"/>
</dbReference>
<evidence type="ECO:0000256" key="2">
    <source>
        <dbReference type="ARBA" id="ARBA00023002"/>
    </source>
</evidence>
<evidence type="ECO:0000256" key="1">
    <source>
        <dbReference type="ARBA" id="ARBA00022857"/>
    </source>
</evidence>
<dbReference type="SMART" id="SM00829">
    <property type="entry name" value="PKS_ER"/>
    <property type="match status" value="1"/>
</dbReference>
<protein>
    <recommendedName>
        <fullName evidence="4">Probable quinone oxidoreductase</fullName>
    </recommendedName>
    <alternativeName>
        <fullName evidence="3">NADPH:quinone reductase</fullName>
    </alternativeName>
</protein>
<evidence type="ECO:0000313" key="7">
    <source>
        <dbReference type="Proteomes" id="UP000294933"/>
    </source>
</evidence>
<dbReference type="InterPro" id="IPR013149">
    <property type="entry name" value="ADH-like_C"/>
</dbReference>
<evidence type="ECO:0000259" key="5">
    <source>
        <dbReference type="SMART" id="SM00829"/>
    </source>
</evidence>
<dbReference type="CDD" id="cd05286">
    <property type="entry name" value="QOR2"/>
    <property type="match status" value="1"/>
</dbReference>
<dbReference type="GO" id="GO:0070402">
    <property type="term" value="F:NADPH binding"/>
    <property type="evidence" value="ECO:0007669"/>
    <property type="project" value="TreeGrafter"/>
</dbReference>
<dbReference type="InterPro" id="IPR020843">
    <property type="entry name" value="ER"/>
</dbReference>
<dbReference type="Proteomes" id="UP000294933">
    <property type="component" value="Unassembled WGS sequence"/>
</dbReference>
<reference evidence="6 7" key="1">
    <citation type="submission" date="2018-06" db="EMBL/GenBank/DDBJ databases">
        <title>A transcriptomic atlas of mushroom development highlights an independent origin of complex multicellularity.</title>
        <authorList>
            <consortium name="DOE Joint Genome Institute"/>
            <person name="Krizsan K."/>
            <person name="Almasi E."/>
            <person name="Merenyi Z."/>
            <person name="Sahu N."/>
            <person name="Viragh M."/>
            <person name="Koszo T."/>
            <person name="Mondo S."/>
            <person name="Kiss B."/>
            <person name="Balint B."/>
            <person name="Kues U."/>
            <person name="Barry K."/>
            <person name="Hegedus J.C."/>
            <person name="Henrissat B."/>
            <person name="Johnson J."/>
            <person name="Lipzen A."/>
            <person name="Ohm R."/>
            <person name="Nagy I."/>
            <person name="Pangilinan J."/>
            <person name="Yan J."/>
            <person name="Xiong Y."/>
            <person name="Grigoriev I.V."/>
            <person name="Hibbett D.S."/>
            <person name="Nagy L.G."/>
        </authorList>
    </citation>
    <scope>NUCLEOTIDE SEQUENCE [LARGE SCALE GENOMIC DNA]</scope>
    <source>
        <strain evidence="6 7">SZMC22713</strain>
    </source>
</reference>
<dbReference type="InterPro" id="IPR013154">
    <property type="entry name" value="ADH-like_N"/>
</dbReference>
<dbReference type="EMBL" id="ML170184">
    <property type="protein sequence ID" value="TDL20891.1"/>
    <property type="molecule type" value="Genomic_DNA"/>
</dbReference>
<accession>A0A4Y7Q0N3</accession>
<name>A0A4Y7Q0N3_9AGAM</name>
<dbReference type="Gene3D" id="3.40.50.720">
    <property type="entry name" value="NAD(P)-binding Rossmann-like Domain"/>
    <property type="match status" value="1"/>
</dbReference>
<dbReference type="SUPFAM" id="SSF51735">
    <property type="entry name" value="NAD(P)-binding Rossmann-fold domains"/>
    <property type="match status" value="1"/>
</dbReference>
<dbReference type="SUPFAM" id="SSF50129">
    <property type="entry name" value="GroES-like"/>
    <property type="match status" value="1"/>
</dbReference>
<keyword evidence="2" id="KW-0560">Oxidoreductase</keyword>
<gene>
    <name evidence="6" type="ORF">BD410DRAFT_790230</name>
</gene>
<dbReference type="AlphaFoldDB" id="A0A4Y7Q0N3"/>
<feature type="domain" description="Enoyl reductase (ER)" evidence="5">
    <location>
        <begin position="16"/>
        <end position="337"/>
    </location>
</feature>
<proteinExistence type="predicted"/>
<dbReference type="GO" id="GO:0005829">
    <property type="term" value="C:cytosol"/>
    <property type="evidence" value="ECO:0007669"/>
    <property type="project" value="TreeGrafter"/>
</dbReference>
<dbReference type="Pfam" id="PF00107">
    <property type="entry name" value="ADH_zinc_N"/>
    <property type="match status" value="1"/>
</dbReference>
<dbReference type="VEuPathDB" id="FungiDB:BD410DRAFT_790230"/>
<dbReference type="GO" id="GO:0003960">
    <property type="term" value="F:quinone reductase (NADPH) activity"/>
    <property type="evidence" value="ECO:0007669"/>
    <property type="project" value="InterPro"/>
</dbReference>
<keyword evidence="1" id="KW-0521">NADP</keyword>
<keyword evidence="7" id="KW-1185">Reference proteome</keyword>
<dbReference type="PANTHER" id="PTHR48106">
    <property type="entry name" value="QUINONE OXIDOREDUCTASE PIG3-RELATED"/>
    <property type="match status" value="1"/>
</dbReference>
<evidence type="ECO:0000256" key="4">
    <source>
        <dbReference type="ARBA" id="ARBA00070796"/>
    </source>
</evidence>
<evidence type="ECO:0000256" key="3">
    <source>
        <dbReference type="ARBA" id="ARBA00043088"/>
    </source>
</evidence>
<dbReference type="InterPro" id="IPR036291">
    <property type="entry name" value="NAD(P)-bd_dom_sf"/>
</dbReference>
<dbReference type="InterPro" id="IPR011032">
    <property type="entry name" value="GroES-like_sf"/>
</dbReference>
<dbReference type="Gene3D" id="3.90.180.10">
    <property type="entry name" value="Medium-chain alcohol dehydrogenases, catalytic domain"/>
    <property type="match status" value="1"/>
</dbReference>
<dbReference type="FunFam" id="3.40.50.720:FF:000053">
    <property type="entry name" value="Quinone oxidoreductase 1"/>
    <property type="match status" value="1"/>
</dbReference>
<dbReference type="InterPro" id="IPR047618">
    <property type="entry name" value="QOR-like"/>
</dbReference>